<dbReference type="AlphaFoldDB" id="A0AAY4BMX3"/>
<dbReference type="InterPro" id="IPR017981">
    <property type="entry name" value="GPCR_2-like_7TM"/>
</dbReference>
<dbReference type="GeneID" id="114776062"/>
<organism evidence="9 10">
    <name type="scientific">Denticeps clupeoides</name>
    <name type="common">denticle herring</name>
    <dbReference type="NCBI Taxonomy" id="299321"/>
    <lineage>
        <taxon>Eukaryota</taxon>
        <taxon>Metazoa</taxon>
        <taxon>Chordata</taxon>
        <taxon>Craniata</taxon>
        <taxon>Vertebrata</taxon>
        <taxon>Euteleostomi</taxon>
        <taxon>Actinopterygii</taxon>
        <taxon>Neopterygii</taxon>
        <taxon>Teleostei</taxon>
        <taxon>Clupei</taxon>
        <taxon>Clupeiformes</taxon>
        <taxon>Denticipitoidei</taxon>
        <taxon>Denticipitidae</taxon>
        <taxon>Denticeps</taxon>
    </lineage>
</organism>
<evidence type="ECO:0000259" key="7">
    <source>
        <dbReference type="PROSITE" id="PS50221"/>
    </source>
</evidence>
<dbReference type="Pfam" id="PF01825">
    <property type="entry name" value="GPS"/>
    <property type="match status" value="1"/>
</dbReference>
<evidence type="ECO:0000256" key="6">
    <source>
        <dbReference type="SAM" id="Phobius"/>
    </source>
</evidence>
<keyword evidence="4 6" id="KW-0472">Membrane</keyword>
<proteinExistence type="predicted"/>
<reference evidence="9" key="2">
    <citation type="submission" date="2025-09" db="UniProtKB">
        <authorList>
            <consortium name="Ensembl"/>
        </authorList>
    </citation>
    <scope>IDENTIFICATION</scope>
</reference>
<dbReference type="GO" id="GO:0004930">
    <property type="term" value="F:G protein-coupled receptor activity"/>
    <property type="evidence" value="ECO:0007669"/>
    <property type="project" value="InterPro"/>
</dbReference>
<dbReference type="Gene3D" id="2.60.220.50">
    <property type="match status" value="1"/>
</dbReference>
<feature type="transmembrane region" description="Helical" evidence="6">
    <location>
        <begin position="355"/>
        <end position="378"/>
    </location>
</feature>
<gene>
    <name evidence="9" type="primary">LOC114776062</name>
</gene>
<keyword evidence="5" id="KW-1015">Disulfide bond</keyword>
<name>A0AAY4BMX3_9TELE</name>
<evidence type="ECO:0000256" key="4">
    <source>
        <dbReference type="ARBA" id="ARBA00023136"/>
    </source>
</evidence>
<keyword evidence="10" id="KW-1185">Reference proteome</keyword>
<dbReference type="GO" id="GO:0007166">
    <property type="term" value="P:cell surface receptor signaling pathway"/>
    <property type="evidence" value="ECO:0007669"/>
    <property type="project" value="InterPro"/>
</dbReference>
<sequence>MVKANNISTVQTLSIVQSDNLSIVESEDVFSKYPISLSVPKEAFEIAFRSQNTTFAGVFKFPNLGQDTQNTLYNSIYAIEMGVNVSNLSNPIRLNIKLDKEGTRNYTCSSWDGEGNATNWTTDGCFTSLLNGTVTCECSHLTFFAVLMTQDPSNYISKVDLDTLTYITYIGCGMSMFFLGIALLKHAVVRNTRHGSKILANLFVALFLLNLLFLSNTWMTNLNNVILCKAVASLMHYFMLSSFNWFAVEAFHLCLQIYRYSSSDIHNYMVKVCIAGWAPSMFVVMGIFSVGKYGNLTITTYSGNSVSMCWITDSFLHYVVNTSYYSLIFLFTFITFIIMLHWLHLLRSKIGSSQLSGRAGIFTIVGLFCSLGLSWGFAFFSYGALRVPSYYIFTILNSFQGFILFLYYYKTNMAPVQSSQTNTSVSTLNIFDNPYVVKK</sequence>
<dbReference type="Ensembl" id="ENSDCDT00010026412.1">
    <property type="protein sequence ID" value="ENSDCDP00010022319.1"/>
    <property type="gene ID" value="ENSDCDG00010012916.1"/>
</dbReference>
<dbReference type="GO" id="GO:0005886">
    <property type="term" value="C:plasma membrane"/>
    <property type="evidence" value="ECO:0007669"/>
    <property type="project" value="TreeGrafter"/>
</dbReference>
<evidence type="ECO:0000256" key="1">
    <source>
        <dbReference type="ARBA" id="ARBA00004141"/>
    </source>
</evidence>
<dbReference type="PRINTS" id="PR00249">
    <property type="entry name" value="GPCRSECRETIN"/>
</dbReference>
<evidence type="ECO:0000313" key="9">
    <source>
        <dbReference type="Ensembl" id="ENSDCDP00010022319.1"/>
    </source>
</evidence>
<feature type="domain" description="G-protein coupled receptors family 2 profile 2" evidence="8">
    <location>
        <begin position="164"/>
        <end position="412"/>
    </location>
</feature>
<accession>A0AAY4BMX3</accession>
<feature type="transmembrane region" description="Helical" evidence="6">
    <location>
        <begin position="166"/>
        <end position="184"/>
    </location>
</feature>
<dbReference type="GeneTree" id="ENSGT00940000155621"/>
<dbReference type="SMART" id="SM00303">
    <property type="entry name" value="GPS"/>
    <property type="match status" value="1"/>
</dbReference>
<feature type="domain" description="GAIN-B" evidence="7">
    <location>
        <begin position="11"/>
        <end position="154"/>
    </location>
</feature>
<feature type="transmembrane region" description="Helical" evidence="6">
    <location>
        <begin position="324"/>
        <end position="343"/>
    </location>
</feature>
<keyword evidence="2 6" id="KW-0812">Transmembrane</keyword>
<dbReference type="PANTHER" id="PTHR12011:SF474">
    <property type="entry name" value="ADHESION G PROTEIN-COUPLED RECEPTOR G11-RELATED"/>
    <property type="match status" value="1"/>
</dbReference>
<dbReference type="InterPro" id="IPR046338">
    <property type="entry name" value="GAIN_dom_sf"/>
</dbReference>
<dbReference type="PROSITE" id="PS50221">
    <property type="entry name" value="GAIN_B"/>
    <property type="match status" value="1"/>
</dbReference>
<reference evidence="9" key="1">
    <citation type="submission" date="2025-08" db="UniProtKB">
        <authorList>
            <consortium name="Ensembl"/>
        </authorList>
    </citation>
    <scope>IDENTIFICATION</scope>
</reference>
<evidence type="ECO:0000313" key="10">
    <source>
        <dbReference type="Proteomes" id="UP000694580"/>
    </source>
</evidence>
<comment type="subcellular location">
    <subcellularLocation>
        <location evidence="1">Membrane</location>
        <topology evidence="1">Multi-pass membrane protein</topology>
    </subcellularLocation>
</comment>
<feature type="transmembrane region" description="Helical" evidence="6">
    <location>
        <begin position="234"/>
        <end position="258"/>
    </location>
</feature>
<dbReference type="PANTHER" id="PTHR12011">
    <property type="entry name" value="ADHESION G-PROTEIN COUPLED RECEPTOR"/>
    <property type="match status" value="1"/>
</dbReference>
<dbReference type="GO" id="GO:0007189">
    <property type="term" value="P:adenylate cyclase-activating G protein-coupled receptor signaling pathway"/>
    <property type="evidence" value="ECO:0007669"/>
    <property type="project" value="TreeGrafter"/>
</dbReference>
<dbReference type="Pfam" id="PF00002">
    <property type="entry name" value="7tm_2"/>
    <property type="match status" value="1"/>
</dbReference>
<feature type="transmembrane region" description="Helical" evidence="6">
    <location>
        <begin position="390"/>
        <end position="409"/>
    </location>
</feature>
<feature type="transmembrane region" description="Helical" evidence="6">
    <location>
        <begin position="270"/>
        <end position="291"/>
    </location>
</feature>
<dbReference type="InterPro" id="IPR000832">
    <property type="entry name" value="GPCR_2_secretin-like"/>
</dbReference>
<feature type="transmembrane region" description="Helical" evidence="6">
    <location>
        <begin position="196"/>
        <end position="214"/>
    </location>
</feature>
<dbReference type="Gene3D" id="1.20.1070.10">
    <property type="entry name" value="Rhodopsin 7-helix transmembrane proteins"/>
    <property type="match status" value="1"/>
</dbReference>
<dbReference type="InterPro" id="IPR057244">
    <property type="entry name" value="GAIN_B"/>
</dbReference>
<protein>
    <submittedName>
        <fullName evidence="9">Uncharacterized protein</fullName>
    </submittedName>
</protein>
<evidence type="ECO:0000256" key="3">
    <source>
        <dbReference type="ARBA" id="ARBA00022989"/>
    </source>
</evidence>
<evidence type="ECO:0000256" key="5">
    <source>
        <dbReference type="ARBA" id="ARBA00023157"/>
    </source>
</evidence>
<dbReference type="PROSITE" id="PS50261">
    <property type="entry name" value="G_PROTEIN_RECEP_F2_4"/>
    <property type="match status" value="1"/>
</dbReference>
<dbReference type="Proteomes" id="UP000694580">
    <property type="component" value="Unplaced"/>
</dbReference>
<dbReference type="RefSeq" id="XP_028822504.1">
    <property type="nucleotide sequence ID" value="XM_028966671.1"/>
</dbReference>
<keyword evidence="3 6" id="KW-1133">Transmembrane helix</keyword>
<dbReference type="InterPro" id="IPR000203">
    <property type="entry name" value="GPS"/>
</dbReference>
<evidence type="ECO:0000259" key="8">
    <source>
        <dbReference type="PROSITE" id="PS50261"/>
    </source>
</evidence>
<evidence type="ECO:0000256" key="2">
    <source>
        <dbReference type="ARBA" id="ARBA00022692"/>
    </source>
</evidence>